<proteinExistence type="predicted"/>
<name>A0A5J6VI47_9VIRU</name>
<organism evidence="1">
    <name type="scientific">Megaviridae environmental sample</name>
    <dbReference type="NCBI Taxonomy" id="1737588"/>
    <lineage>
        <taxon>Viruses</taxon>
        <taxon>Varidnaviria</taxon>
        <taxon>Bamfordvirae</taxon>
        <taxon>Nucleocytoviricota</taxon>
        <taxon>Megaviricetes</taxon>
        <taxon>Imitervirales</taxon>
        <taxon>Mimiviridae</taxon>
        <taxon>environmental samples</taxon>
    </lineage>
</organism>
<evidence type="ECO:0000313" key="1">
    <source>
        <dbReference type="EMBL" id="QFG73594.1"/>
    </source>
</evidence>
<sequence>MYRLDFNEWIHQFNLDIKCIMSNRNISPNYDHMYKLYDEPYKACLSYRDQEFAVWKSQVDDMLMKNYGKSSVDLVDRPYKYYFSLGKSPAFIISTF</sequence>
<accession>A0A5J6VI47</accession>
<dbReference type="EMBL" id="MN448266">
    <property type="protein sequence ID" value="QFG73594.1"/>
    <property type="molecule type" value="Genomic_DNA"/>
</dbReference>
<reference evidence="1" key="1">
    <citation type="journal article" date="2019" name="Philos. Trans. R. Soc. Lond., B, Biol. Sci.">
        <title>Targeted metagenomic recovery of four divergent viruses reveals shared and distinctive characteristics of giant viruses of marine eukaryotes.</title>
        <authorList>
            <person name="Needham D.M."/>
            <person name="Poirier C."/>
            <person name="Hehenberger E."/>
            <person name="Jimenez V."/>
            <person name="Swalwell J.E."/>
            <person name="Santoro A.E."/>
            <person name="Worden A.Z."/>
        </authorList>
    </citation>
    <scope>NUCLEOTIDE SEQUENCE</scope>
    <source>
        <strain evidence="1">OPacV-662</strain>
    </source>
</reference>
<protein>
    <submittedName>
        <fullName evidence="1">Uncharacterized protein</fullName>
    </submittedName>
</protein>